<evidence type="ECO:0000256" key="1">
    <source>
        <dbReference type="ARBA" id="ARBA00022722"/>
    </source>
</evidence>
<accession>A0A0F9C1E5</accession>
<keyword evidence="1" id="KW-0540">Nuclease</keyword>
<evidence type="ECO:0000259" key="4">
    <source>
        <dbReference type="Pfam" id="PF00929"/>
    </source>
</evidence>
<dbReference type="GO" id="GO:0000175">
    <property type="term" value="F:3'-5'-RNA exonuclease activity"/>
    <property type="evidence" value="ECO:0007669"/>
    <property type="project" value="InterPro"/>
</dbReference>
<dbReference type="CDD" id="cd06135">
    <property type="entry name" value="Orn"/>
    <property type="match status" value="1"/>
</dbReference>
<keyword evidence="2" id="KW-0378">Hydrolase</keyword>
<proteinExistence type="predicted"/>
<dbReference type="InterPro" id="IPR022894">
    <property type="entry name" value="Oligoribonuclease"/>
</dbReference>
<dbReference type="GO" id="GO:0003676">
    <property type="term" value="F:nucleic acid binding"/>
    <property type="evidence" value="ECO:0007669"/>
    <property type="project" value="InterPro"/>
</dbReference>
<dbReference type="InterPro" id="IPR036397">
    <property type="entry name" value="RNaseH_sf"/>
</dbReference>
<name>A0A0F9C1E5_9ZZZZ</name>
<protein>
    <recommendedName>
        <fullName evidence="4">Exonuclease domain-containing protein</fullName>
    </recommendedName>
</protein>
<dbReference type="Pfam" id="PF00929">
    <property type="entry name" value="RNase_T"/>
    <property type="match status" value="1"/>
</dbReference>
<comment type="caution">
    <text evidence="5">The sequence shown here is derived from an EMBL/GenBank/DDBJ whole genome shotgun (WGS) entry which is preliminary data.</text>
</comment>
<evidence type="ECO:0000256" key="2">
    <source>
        <dbReference type="ARBA" id="ARBA00022801"/>
    </source>
</evidence>
<dbReference type="InterPro" id="IPR013520">
    <property type="entry name" value="Ribonucl_H"/>
</dbReference>
<keyword evidence="3" id="KW-0269">Exonuclease</keyword>
<feature type="domain" description="Exonuclease" evidence="4">
    <location>
        <begin position="3"/>
        <end position="165"/>
    </location>
</feature>
<dbReference type="EMBL" id="LAZR01035242">
    <property type="protein sequence ID" value="KKL28030.1"/>
    <property type="molecule type" value="Genomic_DNA"/>
</dbReference>
<dbReference type="InterPro" id="IPR012337">
    <property type="entry name" value="RNaseH-like_sf"/>
</dbReference>
<dbReference type="AlphaFoldDB" id="A0A0F9C1E5"/>
<dbReference type="NCBIfam" id="NF003765">
    <property type="entry name" value="PRK05359.1"/>
    <property type="match status" value="1"/>
</dbReference>
<reference evidence="5" key="1">
    <citation type="journal article" date="2015" name="Nature">
        <title>Complex archaea that bridge the gap between prokaryotes and eukaryotes.</title>
        <authorList>
            <person name="Spang A."/>
            <person name="Saw J.H."/>
            <person name="Jorgensen S.L."/>
            <person name="Zaremba-Niedzwiedzka K."/>
            <person name="Martijn J."/>
            <person name="Lind A.E."/>
            <person name="van Eijk R."/>
            <person name="Schleper C."/>
            <person name="Guy L."/>
            <person name="Ettema T.J."/>
        </authorList>
    </citation>
    <scope>NUCLEOTIDE SEQUENCE</scope>
</reference>
<sequence length="177" mass="20405">MLIWIDTETTGIGSNGWLLEVGCIITDDQLSEVARLALVVEPDDPVMAYDYADEFVQNMHTENGLWDAIRNGEGRPKAEVEVRMLNLVLKYSHGESYPMCGSSIGFDRRWLKQHMPALEAAFHYRNIDVSTVKELHRRFSPHGGEPFEKTNVHRVLSDLEQSIAELHYYLKEMDWRP</sequence>
<dbReference type="SUPFAM" id="SSF53098">
    <property type="entry name" value="Ribonuclease H-like"/>
    <property type="match status" value="1"/>
</dbReference>
<organism evidence="5">
    <name type="scientific">marine sediment metagenome</name>
    <dbReference type="NCBI Taxonomy" id="412755"/>
    <lineage>
        <taxon>unclassified sequences</taxon>
        <taxon>metagenomes</taxon>
        <taxon>ecological metagenomes</taxon>
    </lineage>
</organism>
<evidence type="ECO:0000256" key="3">
    <source>
        <dbReference type="ARBA" id="ARBA00022839"/>
    </source>
</evidence>
<dbReference type="Gene3D" id="3.30.420.10">
    <property type="entry name" value="Ribonuclease H-like superfamily/Ribonuclease H"/>
    <property type="match status" value="1"/>
</dbReference>
<gene>
    <name evidence="5" type="ORF">LCGC14_2379220</name>
</gene>
<evidence type="ECO:0000313" key="5">
    <source>
        <dbReference type="EMBL" id="KKL28030.1"/>
    </source>
</evidence>